<protein>
    <submittedName>
        <fullName evidence="1">Bacteroides conjugative transposon TraN protein</fullName>
    </submittedName>
</protein>
<name>A0A1W2H7M2_9BACT</name>
<dbReference type="STRING" id="758820.SAMN00777080_3547"/>
<dbReference type="Proteomes" id="UP000192333">
    <property type="component" value="Chromosome I"/>
</dbReference>
<evidence type="ECO:0000313" key="1">
    <source>
        <dbReference type="EMBL" id="SMD44910.1"/>
    </source>
</evidence>
<dbReference type="InterPro" id="IPR022298">
    <property type="entry name" value="Conjug_transposon_TraN"/>
</dbReference>
<evidence type="ECO:0000313" key="2">
    <source>
        <dbReference type="Proteomes" id="UP000192333"/>
    </source>
</evidence>
<proteinExistence type="predicted"/>
<dbReference type="AlphaFoldDB" id="A0A1W2H7M2"/>
<sequence>MKCKIFWFCATIMVLTISNGFTQQRISEIKSIKPLELAITDKKTTNLIFPFAVRSVDRGNNEVLVQKANKVENILQLKAATGYFENTNLTVITSDGNLYSFLLYYQSDPVSLNLSIGEEDKRTLASFTDPKDDDRLSRAFMEKIAVKKRTLGGVRDHRFGMDLTLKGIYIHEDRLFFQLEINNRTFIKYDVGQFRVYIRDLRKTKRTASQEIEIIPESVKGNTKNVPGFSDQTIVFELQKFTIPDKKYLSIEIMEDNGGRHLHLKVKNRKLIQALPVW</sequence>
<dbReference type="OrthoDB" id="1038500at2"/>
<reference evidence="2" key="1">
    <citation type="submission" date="2017-04" db="EMBL/GenBank/DDBJ databases">
        <authorList>
            <person name="Varghese N."/>
            <person name="Submissions S."/>
        </authorList>
    </citation>
    <scope>NUCLEOTIDE SEQUENCE [LARGE SCALE GENOMIC DNA]</scope>
    <source>
        <strain evidence="2">DSM 16537</strain>
    </source>
</reference>
<dbReference type="EMBL" id="LT838813">
    <property type="protein sequence ID" value="SMD44910.1"/>
    <property type="molecule type" value="Genomic_DNA"/>
</dbReference>
<dbReference type="RefSeq" id="WP_084121684.1">
    <property type="nucleotide sequence ID" value="NZ_LT838813.1"/>
</dbReference>
<dbReference type="Pfam" id="PF13595">
    <property type="entry name" value="DUF4138"/>
    <property type="match status" value="1"/>
</dbReference>
<accession>A0A1W2H7M2</accession>
<gene>
    <name evidence="1" type="ORF">SAMN00777080_3547</name>
</gene>
<dbReference type="NCBIfam" id="TIGR03780">
    <property type="entry name" value="Bac_Flav_CT_N"/>
    <property type="match status" value="1"/>
</dbReference>
<organism evidence="1 2">
    <name type="scientific">Aquiflexum balticum DSM 16537</name>
    <dbReference type="NCBI Taxonomy" id="758820"/>
    <lineage>
        <taxon>Bacteria</taxon>
        <taxon>Pseudomonadati</taxon>
        <taxon>Bacteroidota</taxon>
        <taxon>Cytophagia</taxon>
        <taxon>Cytophagales</taxon>
        <taxon>Cyclobacteriaceae</taxon>
        <taxon>Aquiflexum</taxon>
    </lineage>
</organism>
<keyword evidence="2" id="KW-1185">Reference proteome</keyword>